<dbReference type="GO" id="GO:0016787">
    <property type="term" value="F:hydrolase activity"/>
    <property type="evidence" value="ECO:0007669"/>
    <property type="project" value="UniProtKB-KW"/>
</dbReference>
<dbReference type="PaxDb" id="3218-PP1S3_476V6.2"/>
<keyword evidence="3 6" id="KW-0863">Zinc-finger</keyword>
<feature type="compositionally biased region" description="Polar residues" evidence="8">
    <location>
        <begin position="12"/>
        <end position="26"/>
    </location>
</feature>
<dbReference type="Pfam" id="PF00176">
    <property type="entry name" value="SNF2-rel_dom"/>
    <property type="match status" value="1"/>
</dbReference>
<evidence type="ECO:0000259" key="9">
    <source>
        <dbReference type="PROSITE" id="PS50089"/>
    </source>
</evidence>
<keyword evidence="7" id="KW-0175">Coiled coil</keyword>
<evidence type="ECO:0000313" key="11">
    <source>
        <dbReference type="EMBL" id="PNR35192.1"/>
    </source>
</evidence>
<reference evidence="12" key="3">
    <citation type="submission" date="2020-12" db="UniProtKB">
        <authorList>
            <consortium name="EnsemblPlants"/>
        </authorList>
    </citation>
    <scope>IDENTIFICATION</scope>
</reference>
<dbReference type="InterPro" id="IPR001965">
    <property type="entry name" value="Znf_PHD"/>
</dbReference>
<feature type="region of interest" description="Disordered" evidence="8">
    <location>
        <begin position="869"/>
        <end position="896"/>
    </location>
</feature>
<evidence type="ECO:0008006" key="14">
    <source>
        <dbReference type="Google" id="ProtNLM"/>
    </source>
</evidence>
<dbReference type="InterPro" id="IPR001841">
    <property type="entry name" value="Znf_RING"/>
</dbReference>
<evidence type="ECO:0000256" key="4">
    <source>
        <dbReference type="ARBA" id="ARBA00022801"/>
    </source>
</evidence>
<feature type="domain" description="Helicase C-terminal" evidence="10">
    <location>
        <begin position="1553"/>
        <end position="1731"/>
    </location>
</feature>
<dbReference type="PANTHER" id="PTHR45865">
    <property type="entry name" value="E3 UBIQUITIN-PROTEIN LIGASE SHPRH FAMILY MEMBER"/>
    <property type="match status" value="1"/>
</dbReference>
<accession>A0A2K1J0Y9</accession>
<feature type="region of interest" description="Disordered" evidence="8">
    <location>
        <begin position="1"/>
        <end position="26"/>
    </location>
</feature>
<evidence type="ECO:0000313" key="12">
    <source>
        <dbReference type="EnsemblPlants" id="Pp3c18_13500V3.1"/>
    </source>
</evidence>
<dbReference type="EnsemblPlants" id="Pp3c18_13500V3.4">
    <property type="protein sequence ID" value="Pp3c18_13500V3.4"/>
    <property type="gene ID" value="Pp3c18_13500"/>
</dbReference>
<dbReference type="SMART" id="SM00184">
    <property type="entry name" value="RING"/>
    <property type="match status" value="1"/>
</dbReference>
<evidence type="ECO:0000256" key="5">
    <source>
        <dbReference type="ARBA" id="ARBA00022833"/>
    </source>
</evidence>
<evidence type="ECO:0000256" key="7">
    <source>
        <dbReference type="SAM" id="Coils"/>
    </source>
</evidence>
<dbReference type="InterPro" id="IPR027417">
    <property type="entry name" value="P-loop_NTPase"/>
</dbReference>
<dbReference type="InterPro" id="IPR000330">
    <property type="entry name" value="SNF2_N"/>
</dbReference>
<reference evidence="11 13" key="2">
    <citation type="journal article" date="2018" name="Plant J.">
        <title>The Physcomitrella patens chromosome-scale assembly reveals moss genome structure and evolution.</title>
        <authorList>
            <person name="Lang D."/>
            <person name="Ullrich K.K."/>
            <person name="Murat F."/>
            <person name="Fuchs J."/>
            <person name="Jenkins J."/>
            <person name="Haas F.B."/>
            <person name="Piednoel M."/>
            <person name="Gundlach H."/>
            <person name="Van Bel M."/>
            <person name="Meyberg R."/>
            <person name="Vives C."/>
            <person name="Morata J."/>
            <person name="Symeonidi A."/>
            <person name="Hiss M."/>
            <person name="Muchero W."/>
            <person name="Kamisugi Y."/>
            <person name="Saleh O."/>
            <person name="Blanc G."/>
            <person name="Decker E.L."/>
            <person name="van Gessel N."/>
            <person name="Grimwood J."/>
            <person name="Hayes R.D."/>
            <person name="Graham S.W."/>
            <person name="Gunter L.E."/>
            <person name="McDaniel S.F."/>
            <person name="Hoernstein S.N.W."/>
            <person name="Larsson A."/>
            <person name="Li F.W."/>
            <person name="Perroud P.F."/>
            <person name="Phillips J."/>
            <person name="Ranjan P."/>
            <person name="Rokshar D.S."/>
            <person name="Rothfels C.J."/>
            <person name="Schneider L."/>
            <person name="Shu S."/>
            <person name="Stevenson D.W."/>
            <person name="Thummler F."/>
            <person name="Tillich M."/>
            <person name="Villarreal Aguilar J.C."/>
            <person name="Widiez T."/>
            <person name="Wong G.K."/>
            <person name="Wymore A."/>
            <person name="Zhang Y."/>
            <person name="Zimmer A.D."/>
            <person name="Quatrano R.S."/>
            <person name="Mayer K.F.X."/>
            <person name="Goodstein D."/>
            <person name="Casacuberta J.M."/>
            <person name="Vandepoele K."/>
            <person name="Reski R."/>
            <person name="Cuming A.C."/>
            <person name="Tuskan G.A."/>
            <person name="Maumus F."/>
            <person name="Salse J."/>
            <person name="Schmutz J."/>
            <person name="Rensing S.A."/>
        </authorList>
    </citation>
    <scope>NUCLEOTIDE SEQUENCE [LARGE SCALE GENOMIC DNA]</scope>
    <source>
        <strain evidence="12 13">cv. Gransden 2004</strain>
    </source>
</reference>
<keyword evidence="2" id="KW-0479">Metal-binding</keyword>
<dbReference type="InterPro" id="IPR049730">
    <property type="entry name" value="SNF2/RAD54-like_C"/>
</dbReference>
<dbReference type="OrthoDB" id="423559at2759"/>
<proteinExistence type="inferred from homology"/>
<comment type="similarity">
    <text evidence="1">Belongs to the SNF2/RAD54 helicase family. RAD16 subfamily.</text>
</comment>
<dbReference type="GO" id="GO:0005524">
    <property type="term" value="F:ATP binding"/>
    <property type="evidence" value="ECO:0007669"/>
    <property type="project" value="InterPro"/>
</dbReference>
<dbReference type="Pfam" id="PF21325">
    <property type="entry name" value="SHPRH_helical-1st"/>
    <property type="match status" value="1"/>
</dbReference>
<dbReference type="Gramene" id="Pp3c18_13500V3.4">
    <property type="protein sequence ID" value="Pp3c18_13500V3.4"/>
    <property type="gene ID" value="Pp3c18_13500"/>
</dbReference>
<dbReference type="CDD" id="cd18793">
    <property type="entry name" value="SF2_C_SNF"/>
    <property type="match status" value="1"/>
</dbReference>
<feature type="region of interest" description="Disordered" evidence="8">
    <location>
        <begin position="1028"/>
        <end position="1055"/>
    </location>
</feature>
<dbReference type="STRING" id="3218.A0A2K1J0Y9"/>
<feature type="compositionally biased region" description="Polar residues" evidence="8">
    <location>
        <begin position="869"/>
        <end position="887"/>
    </location>
</feature>
<keyword evidence="5" id="KW-0862">Zinc</keyword>
<dbReference type="InterPro" id="IPR038718">
    <property type="entry name" value="SNF2-like_sf"/>
</dbReference>
<protein>
    <recommendedName>
        <fullName evidence="14">SNF2 family DNA-dependent ATPase</fullName>
    </recommendedName>
</protein>
<dbReference type="InterPro" id="IPR011011">
    <property type="entry name" value="Znf_FYVE_PHD"/>
</dbReference>
<dbReference type="EMBL" id="ABEU02000018">
    <property type="protein sequence ID" value="PNR35192.1"/>
    <property type="molecule type" value="Genomic_DNA"/>
</dbReference>
<evidence type="ECO:0000256" key="1">
    <source>
        <dbReference type="ARBA" id="ARBA00008438"/>
    </source>
</evidence>
<dbReference type="Gene3D" id="3.40.50.300">
    <property type="entry name" value="P-loop containing nucleotide triphosphate hydrolases"/>
    <property type="match status" value="1"/>
</dbReference>
<organism evidence="11">
    <name type="scientific">Physcomitrium patens</name>
    <name type="common">Spreading-leaved earth moss</name>
    <name type="synonym">Physcomitrella patens</name>
    <dbReference type="NCBI Taxonomy" id="3218"/>
    <lineage>
        <taxon>Eukaryota</taxon>
        <taxon>Viridiplantae</taxon>
        <taxon>Streptophyta</taxon>
        <taxon>Embryophyta</taxon>
        <taxon>Bryophyta</taxon>
        <taxon>Bryophytina</taxon>
        <taxon>Bryopsida</taxon>
        <taxon>Funariidae</taxon>
        <taxon>Funariales</taxon>
        <taxon>Funariaceae</taxon>
        <taxon>Physcomitrium</taxon>
    </lineage>
</organism>
<dbReference type="GeneID" id="112295616"/>
<keyword evidence="4" id="KW-0378">Hydrolase</keyword>
<dbReference type="PROSITE" id="PS50089">
    <property type="entry name" value="ZF_RING_2"/>
    <property type="match status" value="1"/>
</dbReference>
<reference evidence="11 13" key="1">
    <citation type="journal article" date="2008" name="Science">
        <title>The Physcomitrella genome reveals evolutionary insights into the conquest of land by plants.</title>
        <authorList>
            <person name="Rensing S."/>
            <person name="Lang D."/>
            <person name="Zimmer A."/>
            <person name="Terry A."/>
            <person name="Salamov A."/>
            <person name="Shapiro H."/>
            <person name="Nishiyama T."/>
            <person name="Perroud P.-F."/>
            <person name="Lindquist E."/>
            <person name="Kamisugi Y."/>
            <person name="Tanahashi T."/>
            <person name="Sakakibara K."/>
            <person name="Fujita T."/>
            <person name="Oishi K."/>
            <person name="Shin-I T."/>
            <person name="Kuroki Y."/>
            <person name="Toyoda A."/>
            <person name="Suzuki Y."/>
            <person name="Hashimoto A."/>
            <person name="Yamaguchi K."/>
            <person name="Sugano A."/>
            <person name="Kohara Y."/>
            <person name="Fujiyama A."/>
            <person name="Anterola A."/>
            <person name="Aoki S."/>
            <person name="Ashton N."/>
            <person name="Barbazuk W.B."/>
            <person name="Barker E."/>
            <person name="Bennetzen J."/>
            <person name="Bezanilla M."/>
            <person name="Blankenship R."/>
            <person name="Cho S.H."/>
            <person name="Dutcher S."/>
            <person name="Estelle M."/>
            <person name="Fawcett J.A."/>
            <person name="Gundlach H."/>
            <person name="Hanada K."/>
            <person name="Heyl A."/>
            <person name="Hicks K.A."/>
            <person name="Hugh J."/>
            <person name="Lohr M."/>
            <person name="Mayer K."/>
            <person name="Melkozernov A."/>
            <person name="Murata T."/>
            <person name="Nelson D."/>
            <person name="Pils B."/>
            <person name="Prigge M."/>
            <person name="Reiss B."/>
            <person name="Renner T."/>
            <person name="Rombauts S."/>
            <person name="Rushton P."/>
            <person name="Sanderfoot A."/>
            <person name="Schween G."/>
            <person name="Shiu S.-H."/>
            <person name="Stueber K."/>
            <person name="Theodoulou F.L."/>
            <person name="Tu H."/>
            <person name="Van de Peer Y."/>
            <person name="Verrier P.J."/>
            <person name="Waters E."/>
            <person name="Wood A."/>
            <person name="Yang L."/>
            <person name="Cove D."/>
            <person name="Cuming A."/>
            <person name="Hasebe M."/>
            <person name="Lucas S."/>
            <person name="Mishler D.B."/>
            <person name="Reski R."/>
            <person name="Grigoriev I."/>
            <person name="Quatrano R.S."/>
            <person name="Boore J.L."/>
        </authorList>
    </citation>
    <scope>NUCLEOTIDE SEQUENCE [LARGE SCALE GENOMIC DNA]</scope>
    <source>
        <strain evidence="12 13">cv. Gransden 2004</strain>
    </source>
</reference>
<dbReference type="Gene3D" id="3.30.40.10">
    <property type="entry name" value="Zinc/RING finger domain, C3HC4 (zinc finger)"/>
    <property type="match status" value="2"/>
</dbReference>
<keyword evidence="13" id="KW-1185">Reference proteome</keyword>
<dbReference type="Proteomes" id="UP000006727">
    <property type="component" value="Chromosome 18"/>
</dbReference>
<evidence type="ECO:0000256" key="8">
    <source>
        <dbReference type="SAM" id="MobiDB-lite"/>
    </source>
</evidence>
<dbReference type="SUPFAM" id="SSF52540">
    <property type="entry name" value="P-loop containing nucleoside triphosphate hydrolases"/>
    <property type="match status" value="2"/>
</dbReference>
<feature type="coiled-coil region" evidence="7">
    <location>
        <begin position="1174"/>
        <end position="1201"/>
    </location>
</feature>
<dbReference type="PANTHER" id="PTHR45865:SF1">
    <property type="entry name" value="E3 UBIQUITIN-PROTEIN LIGASE SHPRH"/>
    <property type="match status" value="1"/>
</dbReference>
<dbReference type="InterPro" id="IPR048686">
    <property type="entry name" value="SHPRH_helical_1st"/>
</dbReference>
<dbReference type="Pfam" id="PF21324">
    <property type="entry name" value="SHPRH_helical-2nd"/>
    <property type="match status" value="1"/>
</dbReference>
<sequence>MARRKQAKPSRPSGSTVPTNGEVTDQLVQNEERGELAAVLEDAEELPDVLIGKDQAVPETTPTNGRFKNTSGHGKCIIEEVEVILPEFSERGAEFAEITLLDPVLVVNYDTKAKGKDEEIQEVGICRSPFQVVLKVSAKNHKSFGYQDLSAEEVIIEVKSWSEDDSTRLLLSGKIDGPDSAVSGLVYLIRQAMLYMEARPYEGNSKCKFGISISKKAFDSCAMYLGNSDRKPLGKAIQSVVEWLRPELSAESISVFGLDGSPTHISDMLTIAGEKDDRKVEAMFNGGEKQHSSFDPTALYEAVLPSRTQPELDMDFPELVTELRPYQRRAAYWMVQREVGSGAIDNLDESSNASTSGMKTTRGVEHPLWVPVDSLTGQSKFFYNPYSGYVSMDPHDFQTDVRGGILADEMGLGKTVELLACILAHRASKETLLKVTESANRARETLMKYKCERIDCSCGATRDDEYYDGSWVQCDHCDAWQHALCVGYACPTDIDANLRRIAAQAQQVKKDEKVRLGKRVLEANGMPVNIAARERKGKRSRNVHRSEGQRSNVDSSVSKRNEETFICGTCAEMIGRVEIEEECGATLVVCPTPILRQWQDEISRHVRPGTLRVLVYEGVQKGATVVSGKGSLESSKVEKIKTVGAHDLATADLVLTTYDTLRADVSHAATASHKIVRSFRQPKRYPVVPTALTRLKWWRLCLDEAQMVESVLARATEMAMTLRTTHRWCVTGTPIQRGLDDLYGLLRFLRAEPFDNKRWWTVVLKEPYEEGKYGAVRAMHDLFRGLMWRSTKAQVADELGLPPQDERLDWLRFSPIEAHFYRQQHERCAVRAREVIANYRKHLSTRSYGRRSRARKSFGTHTSLEIPTSVTSDVASDLSSTRNSQHVQDGDLGMKAPSEELEDRLLSNKEAEKLLDQLRCLRQACVHPQVGSAGIRSLQRSPMTMDEILEVLVDKAKLEAEDAQRSLFGALNGLAGLAIIDNNIPLAVSIYREVLSYTEENAQDIRVDPLQKLHTLYNLAEVLEVKSQTGGADHKESDAAISNSGRSQAGENKIRSDVPRTLRDDLLLKQCEDIKTKYLAPFYAKLAAVQADFQSATKQVQEAKADLSDGRSAWWMEVLSSLEQQPDNGKDFIRKVRDHLLENDHLGEAGNMGRVKHHNISSIALRFQDVSGLKMVLLRELEAMEDGREELLQRLTDLGAKMENPDIFDVERAGNCSRCQPDMKGPACAHCEAEELFQAYENRLFFLKVTGTGEVAVSAEDALIAQHASLALKRRESSHKDAPVEVLERRARNRGVTSAQVTRAPSGTERILTTLRGQVGRDKLPAARKHLQLLEAMRKEFAQAKVLALAQREVFFEVHELNMATTRLRLRYPGEKIPNISVLHPEQVPQQNVHLTAEKFAALEELNRVKGQLRYLNGVKSARQKVERGESAKTMIPSESSISVSKPVESNEEECPICHEILGSRFMVLPCGHVLCCKCMLSLVERSTLPQSQKKINCPSCRRRTNVSEVAYVVNTHEKEGLDPTIAHFQGGEKEDVDFASSVKGSYGTKLEAVLRRILRLKSEDPDMKVLLFSEWQGVLDVVEHALKTNHITFTRVKRGGQINDAIDRFRGVEETVGKKRSSRKRANVDEVQGPVQVLLMPIRHGANGLNLVEAQHVMLLEPLLNPAMEAQAINRVHRIGQTRATFVHRFIVHDTVEESIYGLRRQKAMNLPGGATGKSDVYNLTLKDLSSLFSIQTGVASNSAQVQPSAIAASSGSLTPARAAAAAAEARLMLRLEP</sequence>
<dbReference type="GO" id="GO:0008270">
    <property type="term" value="F:zinc ion binding"/>
    <property type="evidence" value="ECO:0007669"/>
    <property type="project" value="UniProtKB-KW"/>
</dbReference>
<evidence type="ECO:0000259" key="10">
    <source>
        <dbReference type="PROSITE" id="PS51194"/>
    </source>
</evidence>
<dbReference type="InterPro" id="IPR017907">
    <property type="entry name" value="Znf_RING_CS"/>
</dbReference>
<dbReference type="InterPro" id="IPR001650">
    <property type="entry name" value="Helicase_C-like"/>
</dbReference>
<dbReference type="InterPro" id="IPR014001">
    <property type="entry name" value="Helicase_ATP-bd"/>
</dbReference>
<evidence type="ECO:0000313" key="13">
    <source>
        <dbReference type="Proteomes" id="UP000006727"/>
    </source>
</evidence>
<dbReference type="Gene3D" id="3.40.50.10810">
    <property type="entry name" value="Tandem AAA-ATPase domain"/>
    <property type="match status" value="2"/>
</dbReference>
<dbReference type="Gramene" id="Pp3c18_13500V3.1">
    <property type="protein sequence ID" value="Pp3c18_13500V3.1"/>
    <property type="gene ID" value="Pp3c18_13500"/>
</dbReference>
<dbReference type="CDD" id="cd18070">
    <property type="entry name" value="DEXQc_SHPRH"/>
    <property type="match status" value="1"/>
</dbReference>
<evidence type="ECO:0000256" key="6">
    <source>
        <dbReference type="PROSITE-ProRule" id="PRU00175"/>
    </source>
</evidence>
<dbReference type="InterPro" id="IPR018957">
    <property type="entry name" value="Znf_C3HC4_RING-type"/>
</dbReference>
<evidence type="ECO:0000256" key="2">
    <source>
        <dbReference type="ARBA" id="ARBA00022723"/>
    </source>
</evidence>
<dbReference type="RefSeq" id="XP_024403198.1">
    <property type="nucleotide sequence ID" value="XM_024547430.2"/>
</dbReference>
<dbReference type="Pfam" id="PF00097">
    <property type="entry name" value="zf-C3HC4"/>
    <property type="match status" value="1"/>
</dbReference>
<dbReference type="PROSITE" id="PS00518">
    <property type="entry name" value="ZF_RING_1"/>
    <property type="match status" value="1"/>
</dbReference>
<dbReference type="PROSITE" id="PS51194">
    <property type="entry name" value="HELICASE_CTER"/>
    <property type="match status" value="1"/>
</dbReference>
<name>A0A2K1J0Y9_PHYPA</name>
<feature type="compositionally biased region" description="Polar residues" evidence="8">
    <location>
        <begin position="1040"/>
        <end position="1050"/>
    </location>
</feature>
<dbReference type="EnsemblPlants" id="Pp3c18_13500V3.1">
    <property type="protein sequence ID" value="Pp3c18_13500V3.1"/>
    <property type="gene ID" value="Pp3c18_13500"/>
</dbReference>
<dbReference type="InterPro" id="IPR048695">
    <property type="entry name" value="SHPRH_helical_2nd"/>
</dbReference>
<dbReference type="SUPFAM" id="SSF57850">
    <property type="entry name" value="RING/U-box"/>
    <property type="match status" value="1"/>
</dbReference>
<gene>
    <name evidence="12" type="primary">LOC112295616</name>
    <name evidence="11" type="ORF">PHYPA_023091</name>
</gene>
<feature type="domain" description="RING-type" evidence="9">
    <location>
        <begin position="1455"/>
        <end position="1502"/>
    </location>
</feature>
<dbReference type="SMART" id="SM00249">
    <property type="entry name" value="PHD"/>
    <property type="match status" value="1"/>
</dbReference>
<dbReference type="SMART" id="SM00487">
    <property type="entry name" value="DEXDc"/>
    <property type="match status" value="1"/>
</dbReference>
<dbReference type="InterPro" id="IPR052583">
    <property type="entry name" value="ATP-helicase/E3_Ub-Ligase"/>
</dbReference>
<evidence type="ECO:0000256" key="3">
    <source>
        <dbReference type="ARBA" id="ARBA00022771"/>
    </source>
</evidence>
<dbReference type="InterPro" id="IPR013083">
    <property type="entry name" value="Znf_RING/FYVE/PHD"/>
</dbReference>
<dbReference type="SUPFAM" id="SSF57903">
    <property type="entry name" value="FYVE/PHD zinc finger"/>
    <property type="match status" value="1"/>
</dbReference>
<feature type="region of interest" description="Disordered" evidence="8">
    <location>
        <begin position="531"/>
        <end position="556"/>
    </location>
</feature>
<dbReference type="Pfam" id="PF00271">
    <property type="entry name" value="Helicase_C"/>
    <property type="match status" value="1"/>
</dbReference>